<dbReference type="Proteomes" id="UP000887013">
    <property type="component" value="Unassembled WGS sequence"/>
</dbReference>
<gene>
    <name evidence="1" type="primary">AVEN_231010_1</name>
    <name evidence="1" type="ORF">NPIL_429291</name>
</gene>
<keyword evidence="2" id="KW-1185">Reference proteome</keyword>
<reference evidence="1" key="1">
    <citation type="submission" date="2020-08" db="EMBL/GenBank/DDBJ databases">
        <title>Multicomponent nature underlies the extraordinary mechanical properties of spider dragline silk.</title>
        <authorList>
            <person name="Kono N."/>
            <person name="Nakamura H."/>
            <person name="Mori M."/>
            <person name="Yoshida Y."/>
            <person name="Ohtoshi R."/>
            <person name="Malay A.D."/>
            <person name="Moran D.A.P."/>
            <person name="Tomita M."/>
            <person name="Numata K."/>
            <person name="Arakawa K."/>
        </authorList>
    </citation>
    <scope>NUCLEOTIDE SEQUENCE</scope>
</reference>
<sequence length="115" mass="12760">MKSAAHVDTRTAAFPRQQGWVKACVFRIHYSSGWIHLLIEKIPFLCPHTAYTEHEKGTGKCKGSSRKGAATGVFASVLLFVMAKQDPTLQMVSSEEICRQIGHSEIHFGCRRGEA</sequence>
<comment type="caution">
    <text evidence="1">The sequence shown here is derived from an EMBL/GenBank/DDBJ whole genome shotgun (WGS) entry which is preliminary data.</text>
</comment>
<dbReference type="AlphaFoldDB" id="A0A8X6UF81"/>
<evidence type="ECO:0000313" key="2">
    <source>
        <dbReference type="Proteomes" id="UP000887013"/>
    </source>
</evidence>
<evidence type="ECO:0000313" key="1">
    <source>
        <dbReference type="EMBL" id="GFU08273.1"/>
    </source>
</evidence>
<organism evidence="1 2">
    <name type="scientific">Nephila pilipes</name>
    <name type="common">Giant wood spider</name>
    <name type="synonym">Nephila maculata</name>
    <dbReference type="NCBI Taxonomy" id="299642"/>
    <lineage>
        <taxon>Eukaryota</taxon>
        <taxon>Metazoa</taxon>
        <taxon>Ecdysozoa</taxon>
        <taxon>Arthropoda</taxon>
        <taxon>Chelicerata</taxon>
        <taxon>Arachnida</taxon>
        <taxon>Araneae</taxon>
        <taxon>Araneomorphae</taxon>
        <taxon>Entelegynae</taxon>
        <taxon>Araneoidea</taxon>
        <taxon>Nephilidae</taxon>
        <taxon>Nephila</taxon>
    </lineage>
</organism>
<accession>A0A8X6UF81</accession>
<dbReference type="OrthoDB" id="10447187at2759"/>
<protein>
    <submittedName>
        <fullName evidence="1">Uncharacterized protein</fullName>
    </submittedName>
</protein>
<name>A0A8X6UF81_NEPPI</name>
<dbReference type="EMBL" id="BMAW01077818">
    <property type="protein sequence ID" value="GFU08273.1"/>
    <property type="molecule type" value="Genomic_DNA"/>
</dbReference>
<proteinExistence type="predicted"/>